<organism evidence="2 3">
    <name type="scientific">Sugiyamaella lignohabitans</name>
    <dbReference type="NCBI Taxonomy" id="796027"/>
    <lineage>
        <taxon>Eukaryota</taxon>
        <taxon>Fungi</taxon>
        <taxon>Dikarya</taxon>
        <taxon>Ascomycota</taxon>
        <taxon>Saccharomycotina</taxon>
        <taxon>Dipodascomycetes</taxon>
        <taxon>Dipodascales</taxon>
        <taxon>Trichomonascaceae</taxon>
        <taxon>Sugiyamaella</taxon>
    </lineage>
</organism>
<feature type="region of interest" description="Disordered" evidence="1">
    <location>
        <begin position="1"/>
        <end position="62"/>
    </location>
</feature>
<dbReference type="Pfam" id="PF12767">
    <property type="entry name" value="SAGA-Tad1"/>
    <property type="match status" value="1"/>
</dbReference>
<protein>
    <submittedName>
        <fullName evidence="2">Hfi1p</fullName>
    </submittedName>
</protein>
<dbReference type="KEGG" id="slb:AWJ20_2248"/>
<dbReference type="RefSeq" id="XP_018737120.1">
    <property type="nucleotide sequence ID" value="XM_018879180.1"/>
</dbReference>
<feature type="compositionally biased region" description="Low complexity" evidence="1">
    <location>
        <begin position="18"/>
        <end position="39"/>
    </location>
</feature>
<dbReference type="OrthoDB" id="10264870at2759"/>
<dbReference type="GO" id="GO:0070461">
    <property type="term" value="C:SAGA-type complex"/>
    <property type="evidence" value="ECO:0007669"/>
    <property type="project" value="InterPro"/>
</dbReference>
<dbReference type="GeneID" id="30034138"/>
<dbReference type="InterPro" id="IPR024738">
    <property type="entry name" value="Hfi1/Tada1"/>
</dbReference>
<evidence type="ECO:0000313" key="2">
    <source>
        <dbReference type="EMBL" id="ANB14643.1"/>
    </source>
</evidence>
<feature type="compositionally biased region" description="Low complexity" evidence="1">
    <location>
        <begin position="53"/>
        <end position="62"/>
    </location>
</feature>
<gene>
    <name evidence="2" type="primary">HFI1</name>
    <name evidence="2" type="ORF">AWJ20_2248</name>
</gene>
<dbReference type="Proteomes" id="UP000189580">
    <property type="component" value="Chromosome b"/>
</dbReference>
<dbReference type="CDD" id="cd22933">
    <property type="entry name" value="HFD_HFI1"/>
    <property type="match status" value="1"/>
</dbReference>
<proteinExistence type="predicted"/>
<evidence type="ECO:0000313" key="3">
    <source>
        <dbReference type="Proteomes" id="UP000189580"/>
    </source>
</evidence>
<sequence length="270" mass="28561">MLPKIPFINEKDKAKLQSGGTAASGAAGSGSSAATPASPNKQNKGASPAVDTSSSSSNNNHSLANPMVWTQDIIHSYEAPLASEIYELPDNDSLNARMLGISLEHGLLHGIDNGVCDIMIAGLEHYLKDVVQQIFDKARLRKIPDSANTSIFEQSSPRTASVSGAASALTEPISKRGGSISQTTNPFSAPATSLAGSFEDTMTAEDMAMALDTAPHSFVEMTGPVYRLKNTMLTDEESADPAERPPTPMFNSHIESQPEIANLLKDIMSS</sequence>
<dbReference type="EMBL" id="CP014503">
    <property type="protein sequence ID" value="ANB14643.1"/>
    <property type="molecule type" value="Genomic_DNA"/>
</dbReference>
<name>A0A167EZP8_9ASCO</name>
<evidence type="ECO:0000256" key="1">
    <source>
        <dbReference type="SAM" id="MobiDB-lite"/>
    </source>
</evidence>
<accession>A0A167EZP8</accession>
<dbReference type="AlphaFoldDB" id="A0A167EZP8"/>
<reference evidence="2 3" key="1">
    <citation type="submission" date="2016-02" db="EMBL/GenBank/DDBJ databases">
        <title>Complete genome sequence and transcriptome regulation of the pentose utilising yeast Sugiyamaella lignohabitans.</title>
        <authorList>
            <person name="Bellasio M."/>
            <person name="Peymann A."/>
            <person name="Valli M."/>
            <person name="Sipitzky M."/>
            <person name="Graf A."/>
            <person name="Sauer M."/>
            <person name="Marx H."/>
            <person name="Mattanovich D."/>
        </authorList>
    </citation>
    <scope>NUCLEOTIDE SEQUENCE [LARGE SCALE GENOMIC DNA]</scope>
    <source>
        <strain evidence="2 3">CBS 10342</strain>
    </source>
</reference>
<keyword evidence="3" id="KW-1185">Reference proteome</keyword>